<dbReference type="EMBL" id="RWIC01000162">
    <property type="protein sequence ID" value="TKC48431.1"/>
    <property type="molecule type" value="Genomic_DNA"/>
</dbReference>
<name>A0A4U1FF37_MONMO</name>
<feature type="transmembrane region" description="Helical" evidence="1">
    <location>
        <begin position="200"/>
        <end position="218"/>
    </location>
</feature>
<reference evidence="3" key="1">
    <citation type="journal article" date="2019" name="IScience">
        <title>Narwhal Genome Reveals Long-Term Low Genetic Diversity despite Current Large Abundance Size.</title>
        <authorList>
            <person name="Westbury M.V."/>
            <person name="Petersen B."/>
            <person name="Garde E."/>
            <person name="Heide-Jorgensen M.P."/>
            <person name="Lorenzen E.D."/>
        </authorList>
    </citation>
    <scope>NUCLEOTIDE SEQUENCE [LARGE SCALE GENOMIC DNA]</scope>
</reference>
<accession>A0A4U1FF37</accession>
<evidence type="ECO:0000313" key="3">
    <source>
        <dbReference type="Proteomes" id="UP000308365"/>
    </source>
</evidence>
<sequence length="233" mass="25858">HLESMSVQENFPMLTHLIHILKTTEYRERSSQKLTEFTLTGTSVVVSAVVRIFTLSGNATVLVLTTLATSFFLSTQASSETIYIGPHSLVPSSLMSQNNPPVLCRLDHHQLLCGHVKIFEMSSLFHLYFCDAVVAYFFCDLLPAMKHSFIATPIHEVNSFMGLVYISCTDALITSTMLWIASSLGFATCTSHLTMAISETYTIISLLLGPVVYSVGYMETKDTMYIAMDRSIS</sequence>
<feature type="transmembrane region" description="Helical" evidence="1">
    <location>
        <begin position="157"/>
        <end position="180"/>
    </location>
</feature>
<comment type="caution">
    <text evidence="2">The sequence shown here is derived from an EMBL/GenBank/DDBJ whole genome shotgun (WGS) entry which is preliminary data.</text>
</comment>
<feature type="transmembrane region" description="Helical" evidence="1">
    <location>
        <begin position="37"/>
        <end position="64"/>
    </location>
</feature>
<dbReference type="AlphaFoldDB" id="A0A4U1FF37"/>
<keyword evidence="1" id="KW-0472">Membrane</keyword>
<evidence type="ECO:0000313" key="2">
    <source>
        <dbReference type="EMBL" id="TKC48431.1"/>
    </source>
</evidence>
<dbReference type="Proteomes" id="UP000308365">
    <property type="component" value="Unassembled WGS sequence"/>
</dbReference>
<keyword evidence="1" id="KW-1133">Transmembrane helix</keyword>
<proteinExistence type="predicted"/>
<gene>
    <name evidence="2" type="ORF">EI555_001984</name>
</gene>
<organism evidence="2 3">
    <name type="scientific">Monodon monoceros</name>
    <name type="common">Narwhal</name>
    <name type="synonym">Ceratodon monodon</name>
    <dbReference type="NCBI Taxonomy" id="40151"/>
    <lineage>
        <taxon>Eukaryota</taxon>
        <taxon>Metazoa</taxon>
        <taxon>Chordata</taxon>
        <taxon>Craniata</taxon>
        <taxon>Vertebrata</taxon>
        <taxon>Euteleostomi</taxon>
        <taxon>Mammalia</taxon>
        <taxon>Eutheria</taxon>
        <taxon>Laurasiatheria</taxon>
        <taxon>Artiodactyla</taxon>
        <taxon>Whippomorpha</taxon>
        <taxon>Cetacea</taxon>
        <taxon>Odontoceti</taxon>
        <taxon>Monodontidae</taxon>
        <taxon>Monodon</taxon>
    </lineage>
</organism>
<keyword evidence="1" id="KW-0812">Transmembrane</keyword>
<protein>
    <submittedName>
        <fullName evidence="2">Uncharacterized protein</fullName>
    </submittedName>
</protein>
<evidence type="ECO:0000256" key="1">
    <source>
        <dbReference type="SAM" id="Phobius"/>
    </source>
</evidence>
<feature type="non-terminal residue" evidence="2">
    <location>
        <position position="1"/>
    </location>
</feature>